<keyword evidence="3" id="KW-0645">Protease</keyword>
<name>A0AAE3AYY0_9FIRM</name>
<feature type="domain" description="Peptidase S11 D-Ala-D-Ala carboxypeptidase A C-terminal" evidence="2">
    <location>
        <begin position="345"/>
        <end position="433"/>
    </location>
</feature>
<keyword evidence="4" id="KW-1185">Reference proteome</keyword>
<comment type="caution">
    <text evidence="3">The sequence shown here is derived from an EMBL/GenBank/DDBJ whole genome shotgun (WGS) entry which is preliminary data.</text>
</comment>
<dbReference type="InterPro" id="IPR015956">
    <property type="entry name" value="Peniciliin-bd_prot_C_sf"/>
</dbReference>
<keyword evidence="3" id="KW-0121">Carboxypeptidase</keyword>
<dbReference type="RefSeq" id="WP_308728644.1">
    <property type="nucleotide sequence ID" value="NZ_JAJEQF010000034.1"/>
</dbReference>
<dbReference type="Gene3D" id="3.40.710.10">
    <property type="entry name" value="DD-peptidase/beta-lactamase superfamily"/>
    <property type="match status" value="1"/>
</dbReference>
<dbReference type="Proteomes" id="UP001199355">
    <property type="component" value="Unassembled WGS sequence"/>
</dbReference>
<gene>
    <name evidence="3" type="ORF">LKD45_11920</name>
</gene>
<evidence type="ECO:0000313" key="4">
    <source>
        <dbReference type="Proteomes" id="UP001199355"/>
    </source>
</evidence>
<dbReference type="InterPro" id="IPR001967">
    <property type="entry name" value="Peptidase_S11_N"/>
</dbReference>
<evidence type="ECO:0000259" key="2">
    <source>
        <dbReference type="SMART" id="SM00936"/>
    </source>
</evidence>
<dbReference type="SUPFAM" id="SSF56601">
    <property type="entry name" value="beta-lactamase/transpeptidase-like"/>
    <property type="match status" value="1"/>
</dbReference>
<dbReference type="PANTHER" id="PTHR21581:SF33">
    <property type="entry name" value="D-ALANYL-D-ALANINE CARBOXYPEPTIDASE DACB"/>
    <property type="match status" value="1"/>
</dbReference>
<dbReference type="InterPro" id="IPR012338">
    <property type="entry name" value="Beta-lactam/transpept-like"/>
</dbReference>
<accession>A0AAE3AYY0</accession>
<dbReference type="GO" id="GO:0006508">
    <property type="term" value="P:proteolysis"/>
    <property type="evidence" value="ECO:0007669"/>
    <property type="project" value="InterPro"/>
</dbReference>
<dbReference type="SMART" id="SM00936">
    <property type="entry name" value="PBP5_C"/>
    <property type="match status" value="1"/>
</dbReference>
<dbReference type="GO" id="GO:0009002">
    <property type="term" value="F:serine-type D-Ala-D-Ala carboxypeptidase activity"/>
    <property type="evidence" value="ECO:0007669"/>
    <property type="project" value="InterPro"/>
</dbReference>
<dbReference type="InterPro" id="IPR012907">
    <property type="entry name" value="Peptidase_S11_C"/>
</dbReference>
<dbReference type="PANTHER" id="PTHR21581">
    <property type="entry name" value="D-ALANYL-D-ALANINE CARBOXYPEPTIDASE"/>
    <property type="match status" value="1"/>
</dbReference>
<dbReference type="SUPFAM" id="SSF69189">
    <property type="entry name" value="Penicillin-binding protein associated domain"/>
    <property type="match status" value="1"/>
</dbReference>
<evidence type="ECO:0000256" key="1">
    <source>
        <dbReference type="ARBA" id="ARBA00003217"/>
    </source>
</evidence>
<evidence type="ECO:0000313" key="3">
    <source>
        <dbReference type="EMBL" id="MCC2168383.1"/>
    </source>
</evidence>
<keyword evidence="3" id="KW-0378">Hydrolase</keyword>
<reference evidence="3 4" key="1">
    <citation type="submission" date="2021-10" db="EMBL/GenBank/DDBJ databases">
        <title>Anaerobic single-cell dispensing facilitates the cultivation of human gut bacteria.</title>
        <authorList>
            <person name="Afrizal A."/>
        </authorList>
    </citation>
    <scope>NUCLEOTIDE SEQUENCE [LARGE SCALE GENOMIC DNA]</scope>
    <source>
        <strain evidence="3 4">CLA-AA-H244</strain>
    </source>
</reference>
<comment type="function">
    <text evidence="1">Removes C-terminal D-alanyl residues from sugar-peptide cell wall precursors.</text>
</comment>
<protein>
    <submittedName>
        <fullName evidence="3">D-alanyl-D-alanine carboxypeptidase</fullName>
    </submittedName>
</protein>
<dbReference type="EMBL" id="JAJEQF010000034">
    <property type="protein sequence ID" value="MCC2168383.1"/>
    <property type="molecule type" value="Genomic_DNA"/>
</dbReference>
<proteinExistence type="predicted"/>
<dbReference type="Pfam" id="PF07943">
    <property type="entry name" value="PBP5_C"/>
    <property type="match status" value="1"/>
</dbReference>
<organism evidence="3 4">
    <name type="scientific">Gallintestinimicrobium propionicum</name>
    <dbReference type="NCBI Taxonomy" id="2981770"/>
    <lineage>
        <taxon>Bacteria</taxon>
        <taxon>Bacillati</taxon>
        <taxon>Bacillota</taxon>
        <taxon>Clostridia</taxon>
        <taxon>Lachnospirales</taxon>
        <taxon>Lachnospiraceae</taxon>
        <taxon>Gallintestinimicrobium</taxon>
    </lineage>
</organism>
<sequence length="449" mass="49031">MPIGNRNWKSAGALTALVLMLFTTVSVPEMTVNAGNSYAASGSAAATADERKNETSLTNELYARAAVLMDAENGRILFSKNGDEVLPMASTTKIMTCVLALETGNPEDVLPVSSYAARQPKVHMGVQKGEHYRMEDLLYGLMLESYNDVAVVIAEYYGSKAAGLSMDCSLHTEEESRKAVLTFARKMNEKAKEIGCENTFFITPNGLDAELETDGTQKQHSCTATDLAAIMRYCAFMSPQKETFLTITRTASRQFCSLKKAQDGTFETGTRTVSAANHNAFLQMMDGMLSGKTGFTGKAGYCYVGALTKGEKSFTIALLACGWPNNRTWKWHDARLLLEYGLEAFDQRSLQQPDLPKTLLVENGQLAEVSLNCPKKEIRMLLSRGDQTDVRVSLPGQLTAPVEAGEQVGTVSYLVNGALYEQLPVTAAFGVPKITYCYCLKRLLALVLL</sequence>
<dbReference type="AlphaFoldDB" id="A0AAE3AYY0"/>
<dbReference type="Pfam" id="PF00768">
    <property type="entry name" value="Peptidase_S11"/>
    <property type="match status" value="2"/>
</dbReference>
<dbReference type="Gene3D" id="2.60.410.10">
    <property type="entry name" value="D-Ala-D-Ala carboxypeptidase, C-terminal domain"/>
    <property type="match status" value="1"/>
</dbReference>
<dbReference type="InterPro" id="IPR037167">
    <property type="entry name" value="Peptidase_S11_C_sf"/>
</dbReference>